<protein>
    <submittedName>
        <fullName evidence="3">Uncharacterized protein LOC100901441</fullName>
    </submittedName>
</protein>
<reference evidence="3" key="1">
    <citation type="submission" date="2025-08" db="UniProtKB">
        <authorList>
            <consortium name="RefSeq"/>
        </authorList>
    </citation>
    <scope>IDENTIFICATION</scope>
</reference>
<evidence type="ECO:0000256" key="1">
    <source>
        <dbReference type="SAM" id="MobiDB-lite"/>
    </source>
</evidence>
<feature type="region of interest" description="Disordered" evidence="1">
    <location>
        <begin position="168"/>
        <end position="190"/>
    </location>
</feature>
<proteinExistence type="predicted"/>
<accession>A0AAJ6QQ41</accession>
<dbReference type="Proteomes" id="UP000694867">
    <property type="component" value="Unplaced"/>
</dbReference>
<name>A0AAJ6QQ41_9ACAR</name>
<sequence>MTTSASESLNFDNFAKFKKWKETLKTDRGLQFTFQWSRVQNGAQYWRYTCKHIRITEKDPHKFAYMLVAIENDGRVQVELNAPNIHQDLFPGGSASFSRVETGEMIGIEETEVDDDNVFVDGIPCTTVQAQKGTDVLGDEDPDLRDNAQDSRHSVHWVKKLVRIEESRTNQSDDDESCEPVVKHARPWVR</sequence>
<dbReference type="RefSeq" id="XP_003742167.1">
    <property type="nucleotide sequence ID" value="XM_003742119.1"/>
</dbReference>
<evidence type="ECO:0000313" key="3">
    <source>
        <dbReference type="RefSeq" id="XP_003742167.1"/>
    </source>
</evidence>
<dbReference type="AlphaFoldDB" id="A0AAJ6QQ41"/>
<evidence type="ECO:0000313" key="2">
    <source>
        <dbReference type="Proteomes" id="UP000694867"/>
    </source>
</evidence>
<dbReference type="KEGG" id="goe:100901441"/>
<keyword evidence="2" id="KW-1185">Reference proteome</keyword>
<organism evidence="2 3">
    <name type="scientific">Galendromus occidentalis</name>
    <name type="common">western predatory mite</name>
    <dbReference type="NCBI Taxonomy" id="34638"/>
    <lineage>
        <taxon>Eukaryota</taxon>
        <taxon>Metazoa</taxon>
        <taxon>Ecdysozoa</taxon>
        <taxon>Arthropoda</taxon>
        <taxon>Chelicerata</taxon>
        <taxon>Arachnida</taxon>
        <taxon>Acari</taxon>
        <taxon>Parasitiformes</taxon>
        <taxon>Mesostigmata</taxon>
        <taxon>Gamasina</taxon>
        <taxon>Phytoseioidea</taxon>
        <taxon>Phytoseiidae</taxon>
        <taxon>Typhlodrominae</taxon>
        <taxon>Galendromus</taxon>
    </lineage>
</organism>
<dbReference type="GeneID" id="100901441"/>
<gene>
    <name evidence="3" type="primary">LOC100901441</name>
</gene>